<name>A0A0R3U490_MESCO</name>
<organism evidence="2 3">
    <name type="scientific">Mesocestoides corti</name>
    <name type="common">Flatworm</name>
    <dbReference type="NCBI Taxonomy" id="53468"/>
    <lineage>
        <taxon>Eukaryota</taxon>
        <taxon>Metazoa</taxon>
        <taxon>Spiralia</taxon>
        <taxon>Lophotrochozoa</taxon>
        <taxon>Platyhelminthes</taxon>
        <taxon>Cestoda</taxon>
        <taxon>Eucestoda</taxon>
        <taxon>Cyclophyllidea</taxon>
        <taxon>Mesocestoididae</taxon>
        <taxon>Mesocestoides</taxon>
    </lineage>
</organism>
<accession>A0A0R3U490</accession>
<feature type="compositionally biased region" description="Low complexity" evidence="1">
    <location>
        <begin position="183"/>
        <end position="212"/>
    </location>
</feature>
<evidence type="ECO:0000256" key="1">
    <source>
        <dbReference type="SAM" id="MobiDB-lite"/>
    </source>
</evidence>
<feature type="compositionally biased region" description="Basic and acidic residues" evidence="1">
    <location>
        <begin position="92"/>
        <end position="108"/>
    </location>
</feature>
<evidence type="ECO:0000313" key="3">
    <source>
        <dbReference type="Proteomes" id="UP000267029"/>
    </source>
</evidence>
<dbReference type="Proteomes" id="UP000267029">
    <property type="component" value="Unassembled WGS sequence"/>
</dbReference>
<keyword evidence="3" id="KW-1185">Reference proteome</keyword>
<dbReference type="EMBL" id="UXSR01000183">
    <property type="protein sequence ID" value="VDD75449.1"/>
    <property type="molecule type" value="Genomic_DNA"/>
</dbReference>
<dbReference type="AlphaFoldDB" id="A0A0R3U490"/>
<protein>
    <submittedName>
        <fullName evidence="2">Uncharacterized protein</fullName>
    </submittedName>
</protein>
<reference evidence="2 3" key="1">
    <citation type="submission" date="2018-10" db="EMBL/GenBank/DDBJ databases">
        <authorList>
            <consortium name="Pathogen Informatics"/>
        </authorList>
    </citation>
    <scope>NUCLEOTIDE SEQUENCE [LARGE SCALE GENOMIC DNA]</scope>
</reference>
<feature type="region of interest" description="Disordered" evidence="1">
    <location>
        <begin position="92"/>
        <end position="328"/>
    </location>
</feature>
<sequence>MAVAFIYVMRELRVSQSDRTICDSREFKVKLQEVWDKREELRNAIKQSNPNQTTIRSRGPSLRKNNTSILRTSMRDKRRLTHAEAVSEKLLGEKIASEEGENGVERLPRPPPKPPVTAGQPVPPPMRQILPIIPKTKPHDIPSPETGAAKTPITRIHVPPSVPPRADLRANGSGVRLNSPELNNNTNTSTTTSGDTPSPAKSPSESSASPSSYVRPMQRNSNGHMVPVVDVLPKCPSERPPPPTRDHRSRTPKRPYSSQASYAAPPNPLLRQGPLPVTSPAEEHRPPRPGSPFLSTDTLNYDLESKPGLGQDGPLDATAGRQAMAQVK</sequence>
<feature type="region of interest" description="Disordered" evidence="1">
    <location>
        <begin position="44"/>
        <end position="64"/>
    </location>
</feature>
<feature type="compositionally biased region" description="Pro residues" evidence="1">
    <location>
        <begin position="109"/>
        <end position="126"/>
    </location>
</feature>
<gene>
    <name evidence="2" type="ORF">MCOS_LOCUS1452</name>
</gene>
<proteinExistence type="predicted"/>
<feature type="compositionally biased region" description="Polar residues" evidence="1">
    <location>
        <begin position="45"/>
        <end position="56"/>
    </location>
</feature>
<evidence type="ECO:0000313" key="2">
    <source>
        <dbReference type="EMBL" id="VDD75449.1"/>
    </source>
</evidence>
<dbReference type="STRING" id="53468.A0A0R3U490"/>